<dbReference type="Proteomes" id="UP000433104">
    <property type="component" value="Unassembled WGS sequence"/>
</dbReference>
<dbReference type="EMBL" id="WTYW01000001">
    <property type="protein sequence ID" value="MXO85635.1"/>
    <property type="molecule type" value="Genomic_DNA"/>
</dbReference>
<reference evidence="8 9" key="1">
    <citation type="submission" date="2019-12" db="EMBL/GenBank/DDBJ databases">
        <title>Genomic-based taxomic classification of the family Erythrobacteraceae.</title>
        <authorList>
            <person name="Xu L."/>
        </authorList>
    </citation>
    <scope>NUCLEOTIDE SEQUENCE [LARGE SCALE GENOMIC DNA]</scope>
    <source>
        <strain evidence="8 9">MCCC 1A09962</strain>
    </source>
</reference>
<evidence type="ECO:0000256" key="2">
    <source>
        <dbReference type="ARBA" id="ARBA00021310"/>
    </source>
</evidence>
<name>A0A844ZCL9_9SPHN</name>
<evidence type="ECO:0000256" key="5">
    <source>
        <dbReference type="ARBA" id="ARBA00023204"/>
    </source>
</evidence>
<organism evidence="8 9">
    <name type="scientific">Parapontixanthobacter aurantiacus</name>
    <dbReference type="NCBI Taxonomy" id="1463599"/>
    <lineage>
        <taxon>Bacteria</taxon>
        <taxon>Pseudomonadati</taxon>
        <taxon>Pseudomonadota</taxon>
        <taxon>Alphaproteobacteria</taxon>
        <taxon>Sphingomonadales</taxon>
        <taxon>Erythrobacteraceae</taxon>
        <taxon>Parapontixanthobacter</taxon>
    </lineage>
</organism>
<dbReference type="InterPro" id="IPR003717">
    <property type="entry name" value="RecO"/>
</dbReference>
<dbReference type="GO" id="GO:0043590">
    <property type="term" value="C:bacterial nucleoid"/>
    <property type="evidence" value="ECO:0007669"/>
    <property type="project" value="TreeGrafter"/>
</dbReference>
<dbReference type="Pfam" id="PF11967">
    <property type="entry name" value="RecO_N"/>
    <property type="match status" value="1"/>
</dbReference>
<dbReference type="AlphaFoldDB" id="A0A844ZCL9"/>
<keyword evidence="4" id="KW-0233">DNA recombination</keyword>
<sequence>MNLRVPAIVVAARSHGETAVIARLLTEDAGLVAAYIAGGRGRNLRPVVVPGNLVEADIRSKSDTQLPFARVELTTSRGPWLTEPLASAAILWVTSLTASVLPERNPYPALYRTLVAVLDAICAAPSARGWLPALVAYERLLLRELGYGGANIRERHGEPSRSMVGVGANGYYQAVFVRFEKLGPAIENYLLADVRGDVMAARNLLGARLKRMLT</sequence>
<dbReference type="GO" id="GO:0006310">
    <property type="term" value="P:DNA recombination"/>
    <property type="evidence" value="ECO:0007669"/>
    <property type="project" value="UniProtKB-KW"/>
</dbReference>
<dbReference type="Gene3D" id="1.20.1440.120">
    <property type="entry name" value="Recombination protein O, C-terminal domain"/>
    <property type="match status" value="1"/>
</dbReference>
<keyword evidence="3" id="KW-0227">DNA damage</keyword>
<dbReference type="InterPro" id="IPR042242">
    <property type="entry name" value="RecO_C"/>
</dbReference>
<dbReference type="Gene3D" id="2.40.50.140">
    <property type="entry name" value="Nucleic acid-binding proteins"/>
    <property type="match status" value="1"/>
</dbReference>
<dbReference type="RefSeq" id="WP_160682017.1">
    <property type="nucleotide sequence ID" value="NZ_WTYW01000001.1"/>
</dbReference>
<dbReference type="PANTHER" id="PTHR33991:SF1">
    <property type="entry name" value="DNA REPAIR PROTEIN RECO"/>
    <property type="match status" value="1"/>
</dbReference>
<feature type="domain" description="DNA replication/recombination mediator RecO N-terminal" evidence="7">
    <location>
        <begin position="1"/>
        <end position="69"/>
    </location>
</feature>
<dbReference type="PANTHER" id="PTHR33991">
    <property type="entry name" value="DNA REPAIR PROTEIN RECO"/>
    <property type="match status" value="1"/>
</dbReference>
<dbReference type="GO" id="GO:0006302">
    <property type="term" value="P:double-strand break repair"/>
    <property type="evidence" value="ECO:0007669"/>
    <property type="project" value="TreeGrafter"/>
</dbReference>
<dbReference type="OrthoDB" id="9804792at2"/>
<comment type="caution">
    <text evidence="8">The sequence shown here is derived from an EMBL/GenBank/DDBJ whole genome shotgun (WGS) entry which is preliminary data.</text>
</comment>
<evidence type="ECO:0000313" key="9">
    <source>
        <dbReference type="Proteomes" id="UP000433104"/>
    </source>
</evidence>
<accession>A0A844ZCL9</accession>
<keyword evidence="5" id="KW-0234">DNA repair</keyword>
<keyword evidence="9" id="KW-1185">Reference proteome</keyword>
<protein>
    <recommendedName>
        <fullName evidence="2">DNA repair protein RecO</fullName>
    </recommendedName>
    <alternativeName>
        <fullName evidence="6">Recombination protein O</fullName>
    </alternativeName>
</protein>
<gene>
    <name evidence="8" type="ORF">GRI38_06280</name>
</gene>
<evidence type="ECO:0000313" key="8">
    <source>
        <dbReference type="EMBL" id="MXO85635.1"/>
    </source>
</evidence>
<evidence type="ECO:0000256" key="6">
    <source>
        <dbReference type="ARBA" id="ARBA00033409"/>
    </source>
</evidence>
<evidence type="ECO:0000256" key="4">
    <source>
        <dbReference type="ARBA" id="ARBA00023172"/>
    </source>
</evidence>
<dbReference type="SUPFAM" id="SSF50249">
    <property type="entry name" value="Nucleic acid-binding proteins"/>
    <property type="match status" value="1"/>
</dbReference>
<dbReference type="InterPro" id="IPR022572">
    <property type="entry name" value="DNA_rep/recomb_RecO_N"/>
</dbReference>
<proteinExistence type="inferred from homology"/>
<evidence type="ECO:0000256" key="1">
    <source>
        <dbReference type="ARBA" id="ARBA00007452"/>
    </source>
</evidence>
<evidence type="ECO:0000259" key="7">
    <source>
        <dbReference type="Pfam" id="PF11967"/>
    </source>
</evidence>
<dbReference type="InterPro" id="IPR012340">
    <property type="entry name" value="NA-bd_OB-fold"/>
</dbReference>
<dbReference type="Pfam" id="PF02565">
    <property type="entry name" value="RecO_C"/>
    <property type="match status" value="1"/>
</dbReference>
<evidence type="ECO:0000256" key="3">
    <source>
        <dbReference type="ARBA" id="ARBA00022763"/>
    </source>
</evidence>
<comment type="similarity">
    <text evidence="1">Belongs to the RecO family.</text>
</comment>